<dbReference type="Gene3D" id="3.30.70.100">
    <property type="match status" value="1"/>
</dbReference>
<sequence length="98" mass="11499">MPRTTQLRTYTIKPEMLDAWLGLWHTEIVPLRRAHGFEIGLAWVDREHSRFVWLIAYDGEDGFAAANARYWNSPERERMPLQPEDYLVGSEVRDVEPA</sequence>
<reference evidence="2 3" key="1">
    <citation type="submission" date="2017-06" db="EMBL/GenBank/DDBJ databases">
        <authorList>
            <person name="Kim H.J."/>
            <person name="Triplett B.A."/>
        </authorList>
    </citation>
    <scope>NUCLEOTIDE SEQUENCE [LARGE SCALE GENOMIC DNA]</scope>
    <source>
        <strain evidence="2 3">CGMCC 4.1858</strain>
    </source>
</reference>
<gene>
    <name evidence="2" type="ORF">SAMN05216252_1693</name>
</gene>
<dbReference type="RefSeq" id="WP_089229503.1">
    <property type="nucleotide sequence ID" value="NZ_FZOF01000069.1"/>
</dbReference>
<dbReference type="AlphaFoldDB" id="A0A239P0G8"/>
<feature type="domain" description="NIPSNAP" evidence="1">
    <location>
        <begin position="6"/>
        <end position="79"/>
    </location>
</feature>
<evidence type="ECO:0000259" key="1">
    <source>
        <dbReference type="Pfam" id="PF07978"/>
    </source>
</evidence>
<organism evidence="2 3">
    <name type="scientific">Actinacidiphila glaucinigra</name>
    <dbReference type="NCBI Taxonomy" id="235986"/>
    <lineage>
        <taxon>Bacteria</taxon>
        <taxon>Bacillati</taxon>
        <taxon>Actinomycetota</taxon>
        <taxon>Actinomycetes</taxon>
        <taxon>Kitasatosporales</taxon>
        <taxon>Streptomycetaceae</taxon>
        <taxon>Actinacidiphila</taxon>
    </lineage>
</organism>
<keyword evidence="3" id="KW-1185">Reference proteome</keyword>
<evidence type="ECO:0000313" key="3">
    <source>
        <dbReference type="Proteomes" id="UP000198280"/>
    </source>
</evidence>
<protein>
    <submittedName>
        <fullName evidence="2">NIPSNAP protein</fullName>
    </submittedName>
</protein>
<name>A0A239P0G8_9ACTN</name>
<dbReference type="Proteomes" id="UP000198280">
    <property type="component" value="Unassembled WGS sequence"/>
</dbReference>
<dbReference type="InterPro" id="IPR011008">
    <property type="entry name" value="Dimeric_a/b-barrel"/>
</dbReference>
<dbReference type="SUPFAM" id="SSF54909">
    <property type="entry name" value="Dimeric alpha+beta barrel"/>
    <property type="match status" value="1"/>
</dbReference>
<dbReference type="OrthoDB" id="5188748at2"/>
<dbReference type="InterPro" id="IPR012577">
    <property type="entry name" value="NIPSNAP"/>
</dbReference>
<evidence type="ECO:0000313" key="2">
    <source>
        <dbReference type="EMBL" id="SNT60621.1"/>
    </source>
</evidence>
<dbReference type="Pfam" id="PF07978">
    <property type="entry name" value="NIPSNAP"/>
    <property type="match status" value="1"/>
</dbReference>
<accession>A0A239P0G8</accession>
<proteinExistence type="predicted"/>
<dbReference type="EMBL" id="FZOF01000069">
    <property type="protein sequence ID" value="SNT60621.1"/>
    <property type="molecule type" value="Genomic_DNA"/>
</dbReference>